<comment type="caution">
    <text evidence="1">The sequence shown here is derived from an EMBL/GenBank/DDBJ whole genome shotgun (WGS) entry which is preliminary data.</text>
</comment>
<evidence type="ECO:0000313" key="2">
    <source>
        <dbReference type="Proteomes" id="UP000563094"/>
    </source>
</evidence>
<proteinExistence type="predicted"/>
<organism evidence="1 2">
    <name type="scientific">Rufibacter quisquiliarum</name>
    <dbReference type="NCBI Taxonomy" id="1549639"/>
    <lineage>
        <taxon>Bacteria</taxon>
        <taxon>Pseudomonadati</taxon>
        <taxon>Bacteroidota</taxon>
        <taxon>Cytophagia</taxon>
        <taxon>Cytophagales</taxon>
        <taxon>Hymenobacteraceae</taxon>
        <taxon>Rufibacter</taxon>
    </lineage>
</organism>
<protein>
    <submittedName>
        <fullName evidence="1">Uncharacterized protein</fullName>
    </submittedName>
</protein>
<reference evidence="1 2" key="1">
    <citation type="submission" date="2020-08" db="EMBL/GenBank/DDBJ databases">
        <title>Genomic Encyclopedia of Type Strains, Phase IV (KMG-IV): sequencing the most valuable type-strain genomes for metagenomic binning, comparative biology and taxonomic classification.</title>
        <authorList>
            <person name="Goeker M."/>
        </authorList>
    </citation>
    <scope>NUCLEOTIDE SEQUENCE [LARGE SCALE GENOMIC DNA]</scope>
    <source>
        <strain evidence="1 2">DSM 29854</strain>
    </source>
</reference>
<dbReference type="EMBL" id="JACJIQ010000009">
    <property type="protein sequence ID" value="MBA9077805.1"/>
    <property type="molecule type" value="Genomic_DNA"/>
</dbReference>
<sequence length="32" mass="3651">MFSQPGILAKSTPCFQAENHCLKVLLVLNYWV</sequence>
<evidence type="ECO:0000313" key="1">
    <source>
        <dbReference type="EMBL" id="MBA9077805.1"/>
    </source>
</evidence>
<keyword evidence="2" id="KW-1185">Reference proteome</keyword>
<name>A0A839GQM1_9BACT</name>
<dbReference type="Proteomes" id="UP000563094">
    <property type="component" value="Unassembled WGS sequence"/>
</dbReference>
<accession>A0A839GQM1</accession>
<dbReference type="AlphaFoldDB" id="A0A839GQM1"/>
<gene>
    <name evidence="1" type="ORF">FHS90_002524</name>
</gene>